<evidence type="ECO:0000256" key="5">
    <source>
        <dbReference type="ARBA" id="ARBA00013882"/>
    </source>
</evidence>
<dbReference type="EMBL" id="ASHR01000010">
    <property type="protein sequence ID" value="ERG65092.1"/>
    <property type="molecule type" value="Genomic_DNA"/>
</dbReference>
<dbReference type="GO" id="GO:0016301">
    <property type="term" value="F:kinase activity"/>
    <property type="evidence" value="ECO:0007669"/>
    <property type="project" value="UniProtKB-KW"/>
</dbReference>
<evidence type="ECO:0000259" key="17">
    <source>
        <dbReference type="Pfam" id="PF18085"/>
    </source>
</evidence>
<dbReference type="InterPro" id="IPR040999">
    <property type="entry name" value="Mak_N_cap"/>
</dbReference>
<keyword evidence="19" id="KW-1185">Reference proteome</keyword>
<dbReference type="SUPFAM" id="SSF56112">
    <property type="entry name" value="Protein kinase-like (PK-like)"/>
    <property type="match status" value="1"/>
</dbReference>
<dbReference type="Proteomes" id="UP000016462">
    <property type="component" value="Unassembled WGS sequence"/>
</dbReference>
<evidence type="ECO:0000313" key="18">
    <source>
        <dbReference type="EMBL" id="ERG65092.1"/>
    </source>
</evidence>
<dbReference type="Gene3D" id="3.90.1200.10">
    <property type="match status" value="1"/>
</dbReference>
<evidence type="ECO:0000256" key="9">
    <source>
        <dbReference type="ARBA" id="ARBA00022777"/>
    </source>
</evidence>
<proteinExistence type="inferred from homology"/>
<dbReference type="OrthoDB" id="3787729at2"/>
<evidence type="ECO:0000256" key="8">
    <source>
        <dbReference type="ARBA" id="ARBA00022741"/>
    </source>
</evidence>
<evidence type="ECO:0000256" key="16">
    <source>
        <dbReference type="SAM" id="MobiDB-lite"/>
    </source>
</evidence>
<keyword evidence="9" id="KW-0418">Kinase</keyword>
<comment type="subunit">
    <text evidence="3">Monomer.</text>
</comment>
<evidence type="ECO:0000256" key="15">
    <source>
        <dbReference type="SAM" id="Coils"/>
    </source>
</evidence>
<evidence type="ECO:0000256" key="7">
    <source>
        <dbReference type="ARBA" id="ARBA00022679"/>
    </source>
</evidence>
<evidence type="ECO:0000256" key="2">
    <source>
        <dbReference type="ARBA" id="ARBA00006219"/>
    </source>
</evidence>
<evidence type="ECO:0000256" key="11">
    <source>
        <dbReference type="ARBA" id="ARBA00023056"/>
    </source>
</evidence>
<evidence type="ECO:0000256" key="1">
    <source>
        <dbReference type="ARBA" id="ARBA00004964"/>
    </source>
</evidence>
<feature type="domain" description="Maltokinase N-terminal cap" evidence="17">
    <location>
        <begin position="19"/>
        <end position="88"/>
    </location>
</feature>
<accession>U1LSK9</accession>
<dbReference type="InterPro" id="IPR011009">
    <property type="entry name" value="Kinase-like_dom_sf"/>
</dbReference>
<protein>
    <recommendedName>
        <fullName evidence="5">Maltokinase</fullName>
        <ecNumber evidence="4">2.7.1.175</ecNumber>
    </recommendedName>
    <alternativeName>
        <fullName evidence="13">Maltose-1-phosphate synthase</fullName>
    </alternativeName>
</protein>
<keyword evidence="10" id="KW-0067">ATP-binding</keyword>
<keyword evidence="11" id="KW-0320">Glycogen biosynthesis</keyword>
<comment type="catalytic activity">
    <reaction evidence="14">
        <text>D-maltose + ATP = alpha-maltose 1-phosphate + ADP + H(+)</text>
        <dbReference type="Rhea" id="RHEA:31915"/>
        <dbReference type="ChEBI" id="CHEBI:15378"/>
        <dbReference type="ChEBI" id="CHEBI:17306"/>
        <dbReference type="ChEBI" id="CHEBI:30616"/>
        <dbReference type="ChEBI" id="CHEBI:63576"/>
        <dbReference type="ChEBI" id="CHEBI:456216"/>
        <dbReference type="EC" id="2.7.1.175"/>
    </reaction>
</comment>
<comment type="similarity">
    <text evidence="2">Belongs to the aminoglycoside phosphotransferase family.</text>
</comment>
<evidence type="ECO:0000256" key="14">
    <source>
        <dbReference type="ARBA" id="ARBA00049067"/>
    </source>
</evidence>
<feature type="coiled-coil region" evidence="15">
    <location>
        <begin position="272"/>
        <end position="299"/>
    </location>
</feature>
<evidence type="ECO:0000256" key="4">
    <source>
        <dbReference type="ARBA" id="ARBA00011962"/>
    </source>
</evidence>
<name>U1LSK9_9MICO</name>
<dbReference type="Pfam" id="PF18085">
    <property type="entry name" value="Mak_N_cap"/>
    <property type="match status" value="1"/>
</dbReference>
<evidence type="ECO:0000256" key="3">
    <source>
        <dbReference type="ARBA" id="ARBA00011245"/>
    </source>
</evidence>
<keyword evidence="6" id="KW-0321">Glycogen metabolism</keyword>
<evidence type="ECO:0000313" key="19">
    <source>
        <dbReference type="Proteomes" id="UP000016462"/>
    </source>
</evidence>
<evidence type="ECO:0000256" key="12">
    <source>
        <dbReference type="ARBA" id="ARBA00023277"/>
    </source>
</evidence>
<evidence type="ECO:0000256" key="10">
    <source>
        <dbReference type="ARBA" id="ARBA00022840"/>
    </source>
</evidence>
<keyword evidence="7" id="KW-0808">Transferase</keyword>
<dbReference type="GO" id="GO:0005524">
    <property type="term" value="F:ATP binding"/>
    <property type="evidence" value="ECO:0007669"/>
    <property type="project" value="UniProtKB-KW"/>
</dbReference>
<feature type="region of interest" description="Disordered" evidence="16">
    <location>
        <begin position="108"/>
        <end position="131"/>
    </location>
</feature>
<reference evidence="18 19" key="1">
    <citation type="journal article" date="2013" name="Genome Announc.">
        <title>First draft genome sequence from a member of the genus agrococcus, isolated from modern microbialites.</title>
        <authorList>
            <person name="White R.A.III."/>
            <person name="Grassa C.J."/>
            <person name="Suttle C.A."/>
        </authorList>
    </citation>
    <scope>NUCLEOTIDE SEQUENCE [LARGE SCALE GENOMIC DNA]</scope>
    <source>
        <strain evidence="18 19">RW1</strain>
    </source>
</reference>
<dbReference type="GO" id="GO:0005978">
    <property type="term" value="P:glycogen biosynthetic process"/>
    <property type="evidence" value="ECO:0007669"/>
    <property type="project" value="UniProtKB-UniPathway"/>
</dbReference>
<keyword evidence="15" id="KW-0175">Coiled coil</keyword>
<keyword evidence="12" id="KW-0119">Carbohydrate metabolism</keyword>
<dbReference type="UniPathway" id="UPA00164"/>
<keyword evidence="8" id="KW-0547">Nucleotide-binding</keyword>
<comment type="pathway">
    <text evidence="1">Glycan biosynthesis; glycogen biosynthesis.</text>
</comment>
<comment type="caution">
    <text evidence="18">The sequence shown here is derived from an EMBL/GenBank/DDBJ whole genome shotgun (WGS) entry which is preliminary data.</text>
</comment>
<gene>
    <name evidence="18" type="ORF">L332_11660</name>
</gene>
<sequence length="442" mass="47528">MSASLPFDAPEVTDAIAAWMPSTRWYPLKGQQADASLAHAYPLGDDAAILLLRAGDALLQVPVAWRDEPGAAHIAQLDGRWLVDACHDPDAVQAILDVASGARAVTDLEGDTAGEPPAPAGASRVVSGEQSNTSIIGGDGSWIAKVFRVVHPGDNPDVVVTGALTRAGSKPVPALLASLRARWPVGDAFVTGHLLAVSEFVSGADDAWELYRQHALATLRGEEREAPDARALGTAVATVHRDLAAALGTAAATEADTHSFISGLEQRLGWAREQAADALADLDDELGRAKEQLREIRSIGELQHIHGDLHLGQVLRSSAGDWLLLDFEGEPLRPMHERAIREPRLRDVVGMLRSFDYAAGSAQQELPDADPAIADAWVEQRQREFLAGYADAAGPVDEHDPVFRALLLDKALYEVVYEVRNRPDWLQVPLEAVRRLLRPSAA</sequence>
<dbReference type="EC" id="2.7.1.175" evidence="4"/>
<evidence type="ECO:0000256" key="13">
    <source>
        <dbReference type="ARBA" id="ARBA00031251"/>
    </source>
</evidence>
<dbReference type="RefSeq" id="WP_021009691.1">
    <property type="nucleotide sequence ID" value="NZ_ASHR01000010.1"/>
</dbReference>
<evidence type="ECO:0000256" key="6">
    <source>
        <dbReference type="ARBA" id="ARBA00022600"/>
    </source>
</evidence>
<dbReference type="AlphaFoldDB" id="U1LSK9"/>
<organism evidence="18 19">
    <name type="scientific">Agrococcus pavilionensis RW1</name>
    <dbReference type="NCBI Taxonomy" id="1330458"/>
    <lineage>
        <taxon>Bacteria</taxon>
        <taxon>Bacillati</taxon>
        <taxon>Actinomycetota</taxon>
        <taxon>Actinomycetes</taxon>
        <taxon>Micrococcales</taxon>
        <taxon>Microbacteriaceae</taxon>
        <taxon>Agrococcus</taxon>
    </lineage>
</organism>